<dbReference type="SUPFAM" id="SSF52047">
    <property type="entry name" value="RNI-like"/>
    <property type="match status" value="1"/>
</dbReference>
<proteinExistence type="predicted"/>
<reference evidence="1 2" key="1">
    <citation type="journal article" date="2024" name="J Genomics">
        <title>Draft genome sequencing and assembly of Favolaschia claudopus CIRM-BRFM 2984 isolated from oak limbs.</title>
        <authorList>
            <person name="Navarro D."/>
            <person name="Drula E."/>
            <person name="Chaduli D."/>
            <person name="Cazenave R."/>
            <person name="Ahrendt S."/>
            <person name="Wang J."/>
            <person name="Lipzen A."/>
            <person name="Daum C."/>
            <person name="Barry K."/>
            <person name="Grigoriev I.V."/>
            <person name="Favel A."/>
            <person name="Rosso M.N."/>
            <person name="Martin F."/>
        </authorList>
    </citation>
    <scope>NUCLEOTIDE SEQUENCE [LARGE SCALE GENOMIC DNA]</scope>
    <source>
        <strain evidence="1 2">CIRM-BRFM 2984</strain>
    </source>
</reference>
<keyword evidence="2" id="KW-1185">Reference proteome</keyword>
<organism evidence="1 2">
    <name type="scientific">Favolaschia claudopus</name>
    <dbReference type="NCBI Taxonomy" id="2862362"/>
    <lineage>
        <taxon>Eukaryota</taxon>
        <taxon>Fungi</taxon>
        <taxon>Dikarya</taxon>
        <taxon>Basidiomycota</taxon>
        <taxon>Agaricomycotina</taxon>
        <taxon>Agaricomycetes</taxon>
        <taxon>Agaricomycetidae</taxon>
        <taxon>Agaricales</taxon>
        <taxon>Marasmiineae</taxon>
        <taxon>Mycenaceae</taxon>
        <taxon>Favolaschia</taxon>
    </lineage>
</organism>
<dbReference type="EMBL" id="JAWWNJ010000017">
    <property type="protein sequence ID" value="KAK7038447.1"/>
    <property type="molecule type" value="Genomic_DNA"/>
</dbReference>
<evidence type="ECO:0000313" key="1">
    <source>
        <dbReference type="EMBL" id="KAK7038447.1"/>
    </source>
</evidence>
<protein>
    <recommendedName>
        <fullName evidence="3">F-box domain-containing protein</fullName>
    </recommendedName>
</protein>
<comment type="caution">
    <text evidence="1">The sequence shown here is derived from an EMBL/GenBank/DDBJ whole genome shotgun (WGS) entry which is preliminary data.</text>
</comment>
<name>A0AAW0CG23_9AGAR</name>
<evidence type="ECO:0000313" key="2">
    <source>
        <dbReference type="Proteomes" id="UP001362999"/>
    </source>
</evidence>
<dbReference type="AlphaFoldDB" id="A0AAW0CG23"/>
<evidence type="ECO:0008006" key="3">
    <source>
        <dbReference type="Google" id="ProtNLM"/>
    </source>
</evidence>
<dbReference type="Proteomes" id="UP001362999">
    <property type="component" value="Unassembled WGS sequence"/>
</dbReference>
<gene>
    <name evidence="1" type="ORF">R3P38DRAFT_3182533</name>
</gene>
<accession>A0AAW0CG23</accession>
<sequence>MPSPLPPELWQPILDYLHNDLPALRTAALICHAWLQITRYRSTAVELNALLTSPHTTIPPVVQTLNLPDSLLLAAVGQLAIPGITAKYTTIIDVTPRLVDLQNIREISLTDVPIALLSALSNIERLTLTKVPSPSIPRAVGVLGRLKHLILENITPVPLVPGQNDPPTKFAEGTNISTVIIRDSMLRILPWIAVMRLNITVLAVDQVYRSELHYLAEYLLTVSVTLRELELSIAFTDIRVASLSALIAPCKALQLLRLRFSAPAYAHQFFADTVRSAIDHRPLVITEQVGPRVESLHSLEELLQSWVRESCRVEIVCPL</sequence>